<proteinExistence type="predicted"/>
<name>A0ABW1LBJ4_9BACL</name>
<comment type="caution">
    <text evidence="1">The sequence shown here is derived from an EMBL/GenBank/DDBJ whole genome shotgun (WGS) entry which is preliminary data.</text>
</comment>
<dbReference type="InterPro" id="IPR011009">
    <property type="entry name" value="Kinase-like_dom_sf"/>
</dbReference>
<keyword evidence="2" id="KW-1185">Reference proteome</keyword>
<dbReference type="RefSeq" id="WP_377736144.1">
    <property type="nucleotide sequence ID" value="NZ_JBHSRI010000038.1"/>
</dbReference>
<sequence length="351" mass="40236">MTYEKALKHAHYEYSKVENLGEGAWHRAWKVMSNKHDPVVLRIPKKIAYQKEVVYDESALKAEYGGTEIYYRCVNAVVAGAAPEMFENYVSAELTYTLESFAGNHVDLHHLNKEDAHILGVNIGQLYRKVEQVDHGIEGFGFLAWNEKQGTHGQFSSDFNAFIEEECQEVMDDYRELSAKSPLFETPQLKAAFLRICENRLNEITHPVLTNQDASPENWLMDKGQLRIIDPLPIVYFGEVMAANFLNLYETLFVELAHTERYGKHRFHECQEALQSIADGFIEGYCAEKPHLIALLRGEQLLQVLDSAIGHVRMLETGMTEEQIIRFGSQEVVEKRLIVFGKKMNELLHLV</sequence>
<gene>
    <name evidence="1" type="ORF">ACFPYN_18065</name>
</gene>
<evidence type="ECO:0000313" key="1">
    <source>
        <dbReference type="EMBL" id="MFC6041315.1"/>
    </source>
</evidence>
<reference evidence="2" key="1">
    <citation type="journal article" date="2019" name="Int. J. Syst. Evol. Microbiol.">
        <title>The Global Catalogue of Microorganisms (GCM) 10K type strain sequencing project: providing services to taxonomists for standard genome sequencing and annotation.</title>
        <authorList>
            <consortium name="The Broad Institute Genomics Platform"/>
            <consortium name="The Broad Institute Genome Sequencing Center for Infectious Disease"/>
            <person name="Wu L."/>
            <person name="Ma J."/>
        </authorList>
    </citation>
    <scope>NUCLEOTIDE SEQUENCE [LARGE SCALE GENOMIC DNA]</scope>
    <source>
        <strain evidence="2">CCUG 54527</strain>
    </source>
</reference>
<dbReference type="SUPFAM" id="SSF56112">
    <property type="entry name" value="Protein kinase-like (PK-like)"/>
    <property type="match status" value="1"/>
</dbReference>
<evidence type="ECO:0008006" key="3">
    <source>
        <dbReference type="Google" id="ProtNLM"/>
    </source>
</evidence>
<accession>A0ABW1LBJ4</accession>
<dbReference type="Proteomes" id="UP001596170">
    <property type="component" value="Unassembled WGS sequence"/>
</dbReference>
<evidence type="ECO:0000313" key="2">
    <source>
        <dbReference type="Proteomes" id="UP001596170"/>
    </source>
</evidence>
<dbReference type="EMBL" id="JBHSRI010000038">
    <property type="protein sequence ID" value="MFC6041315.1"/>
    <property type="molecule type" value="Genomic_DNA"/>
</dbReference>
<organism evidence="1 2">
    <name type="scientific">Paenisporosarcina macmurdoensis</name>
    <dbReference type="NCBI Taxonomy" id="212659"/>
    <lineage>
        <taxon>Bacteria</taxon>
        <taxon>Bacillati</taxon>
        <taxon>Bacillota</taxon>
        <taxon>Bacilli</taxon>
        <taxon>Bacillales</taxon>
        <taxon>Caryophanaceae</taxon>
        <taxon>Paenisporosarcina</taxon>
    </lineage>
</organism>
<protein>
    <recommendedName>
        <fullName evidence="3">Aminoglycoside phosphotransferase domain-containing protein</fullName>
    </recommendedName>
</protein>